<reference evidence="16" key="1">
    <citation type="submission" date="2020-11" db="EMBL/GenBank/DDBJ databases">
        <authorList>
            <person name="Tran Van P."/>
        </authorList>
    </citation>
    <scope>NUCLEOTIDE SEQUENCE</scope>
</reference>
<evidence type="ECO:0000256" key="5">
    <source>
        <dbReference type="ARBA" id="ARBA00022618"/>
    </source>
</evidence>
<keyword evidence="4" id="KW-0597">Phosphoprotein</keyword>
<evidence type="ECO:0000256" key="4">
    <source>
        <dbReference type="ARBA" id="ARBA00022553"/>
    </source>
</evidence>
<dbReference type="GO" id="GO:0004693">
    <property type="term" value="F:cyclin-dependent protein serine/threonine kinase activity"/>
    <property type="evidence" value="ECO:0007669"/>
    <property type="project" value="UniProtKB-EC"/>
</dbReference>
<sequence>MLRELKHPNIVSLLDVIMEDEKLYLVFEFCSQDLKKYIDSYKNSMIDRETVRSFSYQIFLAIAFCHQRRVMHRDLKPQNILLDKENKIIKIGDFGLARSHGVPIRVYTHEVVTLW</sequence>
<dbReference type="PANTHER" id="PTHR24056">
    <property type="entry name" value="CELL DIVISION PROTEIN KINASE"/>
    <property type="match status" value="1"/>
</dbReference>
<dbReference type="GO" id="GO:0005634">
    <property type="term" value="C:nucleus"/>
    <property type="evidence" value="ECO:0007669"/>
    <property type="project" value="UniProtKB-SubCell"/>
</dbReference>
<comment type="catalytic activity">
    <reaction evidence="13">
        <text>L-threonyl-[protein] + ATP = O-phospho-L-threonyl-[protein] + ADP + H(+)</text>
        <dbReference type="Rhea" id="RHEA:46608"/>
        <dbReference type="Rhea" id="RHEA-COMP:11060"/>
        <dbReference type="Rhea" id="RHEA-COMP:11605"/>
        <dbReference type="ChEBI" id="CHEBI:15378"/>
        <dbReference type="ChEBI" id="CHEBI:30013"/>
        <dbReference type="ChEBI" id="CHEBI:30616"/>
        <dbReference type="ChEBI" id="CHEBI:61977"/>
        <dbReference type="ChEBI" id="CHEBI:456216"/>
        <dbReference type="EC" id="2.7.11.22"/>
    </reaction>
</comment>
<keyword evidence="5" id="KW-0132">Cell division</keyword>
<evidence type="ECO:0000256" key="3">
    <source>
        <dbReference type="ARBA" id="ARBA00022527"/>
    </source>
</evidence>
<dbReference type="Pfam" id="PF00069">
    <property type="entry name" value="Pkinase"/>
    <property type="match status" value="1"/>
</dbReference>
<evidence type="ECO:0000256" key="1">
    <source>
        <dbReference type="ARBA" id="ARBA00004123"/>
    </source>
</evidence>
<organism evidence="16">
    <name type="scientific">Cyprideis torosa</name>
    <dbReference type="NCBI Taxonomy" id="163714"/>
    <lineage>
        <taxon>Eukaryota</taxon>
        <taxon>Metazoa</taxon>
        <taxon>Ecdysozoa</taxon>
        <taxon>Arthropoda</taxon>
        <taxon>Crustacea</taxon>
        <taxon>Oligostraca</taxon>
        <taxon>Ostracoda</taxon>
        <taxon>Podocopa</taxon>
        <taxon>Podocopida</taxon>
        <taxon>Cytherocopina</taxon>
        <taxon>Cytheroidea</taxon>
        <taxon>Cytherideidae</taxon>
        <taxon>Cyprideis</taxon>
    </lineage>
</organism>
<dbReference type="InterPro" id="IPR050108">
    <property type="entry name" value="CDK"/>
</dbReference>
<comment type="similarity">
    <text evidence="2">Belongs to the protein kinase superfamily. CMGC Ser/Thr protein kinase family. CDC2/CDKX subfamily.</text>
</comment>
<dbReference type="SUPFAM" id="SSF56112">
    <property type="entry name" value="Protein kinase-like (PK-like)"/>
    <property type="match status" value="1"/>
</dbReference>
<dbReference type="GO" id="GO:0007095">
    <property type="term" value="P:mitotic G2 DNA damage checkpoint signaling"/>
    <property type="evidence" value="ECO:0007669"/>
    <property type="project" value="TreeGrafter"/>
</dbReference>
<comment type="catalytic activity">
    <reaction evidence="14">
        <text>L-seryl-[protein] + ATP = O-phospho-L-seryl-[protein] + ADP + H(+)</text>
        <dbReference type="Rhea" id="RHEA:17989"/>
        <dbReference type="Rhea" id="RHEA-COMP:9863"/>
        <dbReference type="Rhea" id="RHEA-COMP:11604"/>
        <dbReference type="ChEBI" id="CHEBI:15378"/>
        <dbReference type="ChEBI" id="CHEBI:29999"/>
        <dbReference type="ChEBI" id="CHEBI:30616"/>
        <dbReference type="ChEBI" id="CHEBI:83421"/>
        <dbReference type="ChEBI" id="CHEBI:456216"/>
        <dbReference type="EC" id="2.7.11.22"/>
    </reaction>
</comment>
<dbReference type="GO" id="GO:0005524">
    <property type="term" value="F:ATP binding"/>
    <property type="evidence" value="ECO:0007669"/>
    <property type="project" value="UniProtKB-KW"/>
</dbReference>
<evidence type="ECO:0000313" key="16">
    <source>
        <dbReference type="EMBL" id="CAD7239117.1"/>
    </source>
</evidence>
<evidence type="ECO:0000256" key="13">
    <source>
        <dbReference type="ARBA" id="ARBA00047811"/>
    </source>
</evidence>
<dbReference type="EMBL" id="OB716174">
    <property type="protein sequence ID" value="CAD7239117.1"/>
    <property type="molecule type" value="Genomic_DNA"/>
</dbReference>
<accession>A0A7R8X1K3</accession>
<dbReference type="PROSITE" id="PS50011">
    <property type="entry name" value="PROTEIN_KINASE_DOM"/>
    <property type="match status" value="1"/>
</dbReference>
<dbReference type="PANTHER" id="PTHR24056:SF334">
    <property type="entry name" value="CYCLIN-DEPENDENT KINASE 1"/>
    <property type="match status" value="1"/>
</dbReference>
<comment type="catalytic activity">
    <reaction evidence="15">
        <text>[DNA-directed RNA polymerase] + ATP = phospho-[DNA-directed RNA polymerase] + ADP + H(+)</text>
        <dbReference type="Rhea" id="RHEA:10216"/>
        <dbReference type="Rhea" id="RHEA-COMP:11321"/>
        <dbReference type="Rhea" id="RHEA-COMP:11322"/>
        <dbReference type="ChEBI" id="CHEBI:15378"/>
        <dbReference type="ChEBI" id="CHEBI:30616"/>
        <dbReference type="ChEBI" id="CHEBI:43176"/>
        <dbReference type="ChEBI" id="CHEBI:68546"/>
        <dbReference type="ChEBI" id="CHEBI:456216"/>
        <dbReference type="EC" id="2.7.11.23"/>
    </reaction>
</comment>
<evidence type="ECO:0000256" key="8">
    <source>
        <dbReference type="ARBA" id="ARBA00022776"/>
    </source>
</evidence>
<evidence type="ECO:0000256" key="10">
    <source>
        <dbReference type="ARBA" id="ARBA00022840"/>
    </source>
</evidence>
<keyword evidence="9" id="KW-0418">Kinase</keyword>
<evidence type="ECO:0000256" key="9">
    <source>
        <dbReference type="ARBA" id="ARBA00022777"/>
    </source>
</evidence>
<comment type="subcellular location">
    <subcellularLocation>
        <location evidence="1">Nucleus</location>
    </subcellularLocation>
</comment>
<dbReference type="AlphaFoldDB" id="A0A7R8X1K3"/>
<dbReference type="GO" id="GO:0000086">
    <property type="term" value="P:G2/M transition of mitotic cell cycle"/>
    <property type="evidence" value="ECO:0007669"/>
    <property type="project" value="TreeGrafter"/>
</dbReference>
<evidence type="ECO:0000256" key="6">
    <source>
        <dbReference type="ARBA" id="ARBA00022679"/>
    </source>
</evidence>
<dbReference type="Gene3D" id="1.10.510.10">
    <property type="entry name" value="Transferase(Phosphotransferase) domain 1"/>
    <property type="match status" value="1"/>
</dbReference>
<dbReference type="SMART" id="SM00220">
    <property type="entry name" value="S_TKc"/>
    <property type="match status" value="1"/>
</dbReference>
<evidence type="ECO:0000256" key="15">
    <source>
        <dbReference type="ARBA" id="ARBA00049280"/>
    </source>
</evidence>
<dbReference type="GO" id="GO:0008353">
    <property type="term" value="F:RNA polymerase II CTD heptapeptide repeat kinase activity"/>
    <property type="evidence" value="ECO:0007669"/>
    <property type="project" value="UniProtKB-EC"/>
</dbReference>
<evidence type="ECO:0000256" key="2">
    <source>
        <dbReference type="ARBA" id="ARBA00006485"/>
    </source>
</evidence>
<dbReference type="InterPro" id="IPR011009">
    <property type="entry name" value="Kinase-like_dom_sf"/>
</dbReference>
<name>A0A7R8X1K3_9CRUS</name>
<keyword evidence="8" id="KW-0498">Mitosis</keyword>
<dbReference type="GO" id="GO:0051301">
    <property type="term" value="P:cell division"/>
    <property type="evidence" value="ECO:0007669"/>
    <property type="project" value="UniProtKB-KW"/>
</dbReference>
<dbReference type="OrthoDB" id="68483at2759"/>
<keyword evidence="7" id="KW-0547">Nucleotide-binding</keyword>
<dbReference type="PROSITE" id="PS00108">
    <property type="entry name" value="PROTEIN_KINASE_ST"/>
    <property type="match status" value="1"/>
</dbReference>
<keyword evidence="10" id="KW-0067">ATP-binding</keyword>
<gene>
    <name evidence="16" type="ORF">CTOB1V02_LOCUS16932</name>
</gene>
<evidence type="ECO:0000256" key="7">
    <source>
        <dbReference type="ARBA" id="ARBA00022741"/>
    </source>
</evidence>
<evidence type="ECO:0000256" key="11">
    <source>
        <dbReference type="ARBA" id="ARBA00023242"/>
    </source>
</evidence>
<dbReference type="Gene3D" id="3.30.200.20">
    <property type="entry name" value="Phosphorylase Kinase, domain 1"/>
    <property type="match status" value="1"/>
</dbReference>
<keyword evidence="12" id="KW-0131">Cell cycle</keyword>
<dbReference type="InterPro" id="IPR008271">
    <property type="entry name" value="Ser/Thr_kinase_AS"/>
</dbReference>
<evidence type="ECO:0000256" key="14">
    <source>
        <dbReference type="ARBA" id="ARBA00048367"/>
    </source>
</evidence>
<protein>
    <submittedName>
        <fullName evidence="16">Uncharacterized protein</fullName>
    </submittedName>
</protein>
<proteinExistence type="inferred from homology"/>
<keyword evidence="3" id="KW-0723">Serine/threonine-protein kinase</keyword>
<dbReference type="InterPro" id="IPR000719">
    <property type="entry name" value="Prot_kinase_dom"/>
</dbReference>
<evidence type="ECO:0000256" key="12">
    <source>
        <dbReference type="ARBA" id="ARBA00023306"/>
    </source>
</evidence>
<keyword evidence="11" id="KW-0539">Nucleus</keyword>
<keyword evidence="6" id="KW-0808">Transferase</keyword>